<feature type="transmembrane region" description="Helical" evidence="1">
    <location>
        <begin position="202"/>
        <end position="224"/>
    </location>
</feature>
<sequence>SVIIAARRLRERDAVTFTPYYLGNPANDPSTDLMEDLGDRIASGSAYTTVVGNVRVGDPSFAGGNPVVLVVGQAAQNALAGTRLCSPAPCAMVGDRVAHPVDGPLHIGGRSVPVVVRTPSSASLFDPAAVGIDLGKSVLIVLPPSSLDHLDAAEQEEAVWRTVLLSTTDDDAEHFITAARQDQLALVPHRVATDQPERFRELLVWATMHGIGLLGLIVLVAIAYSASIRSVLRREQAELLLRHLYGATSGQIAVRLATFLAATMLVLPSLTLLVFAASTLLRGAAAATGGGLMIIYLGTLTTTARRVRTGFSQSGRAG</sequence>
<dbReference type="Proteomes" id="UP000186781">
    <property type="component" value="Unassembled WGS sequence"/>
</dbReference>
<keyword evidence="1" id="KW-0812">Transmembrane</keyword>
<feature type="transmembrane region" description="Helical" evidence="1">
    <location>
        <begin position="252"/>
        <end position="277"/>
    </location>
</feature>
<protein>
    <recommendedName>
        <fullName evidence="4">ABC transporter permease</fullName>
    </recommendedName>
</protein>
<organism evidence="2 3">
    <name type="scientific">Actinomyces naeslundii</name>
    <dbReference type="NCBI Taxonomy" id="1655"/>
    <lineage>
        <taxon>Bacteria</taxon>
        <taxon>Bacillati</taxon>
        <taxon>Actinomycetota</taxon>
        <taxon>Actinomycetes</taxon>
        <taxon>Actinomycetales</taxon>
        <taxon>Actinomycetaceae</taxon>
        <taxon>Actinomyces</taxon>
    </lineage>
</organism>
<gene>
    <name evidence="2" type="ORF">BKH13_10630</name>
</gene>
<evidence type="ECO:0008006" key="4">
    <source>
        <dbReference type="Google" id="ProtNLM"/>
    </source>
</evidence>
<keyword evidence="1" id="KW-1133">Transmembrane helix</keyword>
<dbReference type="RefSeq" id="WP_075410284.1">
    <property type="nucleotide sequence ID" value="NZ_MSKX01000032.1"/>
</dbReference>
<reference evidence="2 3" key="1">
    <citation type="submission" date="2016-12" db="EMBL/GenBank/DDBJ databases">
        <title>Genomic comparison of strains in the 'Actinomyces naeslundii' group.</title>
        <authorList>
            <person name="Mughal S.R."/>
            <person name="Do T."/>
            <person name="Gilbert S.C."/>
            <person name="Witherden E.A."/>
            <person name="Didelot X."/>
            <person name="Beighton D."/>
        </authorList>
    </citation>
    <scope>NUCLEOTIDE SEQUENCE [LARGE SCALE GENOMIC DNA]</scope>
    <source>
        <strain evidence="2 3">WE6B-3</strain>
    </source>
</reference>
<evidence type="ECO:0000256" key="1">
    <source>
        <dbReference type="SAM" id="Phobius"/>
    </source>
</evidence>
<comment type="caution">
    <text evidence="2">The sequence shown here is derived from an EMBL/GenBank/DDBJ whole genome shotgun (WGS) entry which is preliminary data.</text>
</comment>
<feature type="non-terminal residue" evidence="2">
    <location>
        <position position="1"/>
    </location>
</feature>
<keyword evidence="3" id="KW-1185">Reference proteome</keyword>
<evidence type="ECO:0000313" key="3">
    <source>
        <dbReference type="Proteomes" id="UP000186781"/>
    </source>
</evidence>
<keyword evidence="1" id="KW-0472">Membrane</keyword>
<feature type="transmembrane region" description="Helical" evidence="1">
    <location>
        <begin position="283"/>
        <end position="304"/>
    </location>
</feature>
<dbReference type="EMBL" id="MSKX01000032">
    <property type="protein sequence ID" value="OLO81391.1"/>
    <property type="molecule type" value="Genomic_DNA"/>
</dbReference>
<evidence type="ECO:0000313" key="2">
    <source>
        <dbReference type="EMBL" id="OLO81391.1"/>
    </source>
</evidence>
<name>A0ABX3F0B7_ACTNA</name>
<proteinExistence type="predicted"/>
<accession>A0ABX3F0B7</accession>